<comment type="caution">
    <text evidence="1">The sequence shown here is derived from an EMBL/GenBank/DDBJ whole genome shotgun (WGS) entry which is preliminary data.</text>
</comment>
<feature type="non-terminal residue" evidence="1">
    <location>
        <position position="137"/>
    </location>
</feature>
<dbReference type="Proteomes" id="UP000311919">
    <property type="component" value="Unassembled WGS sequence"/>
</dbReference>
<feature type="non-terminal residue" evidence="1">
    <location>
        <position position="1"/>
    </location>
</feature>
<gene>
    <name evidence="1" type="ORF">EWB00_004096</name>
</gene>
<accession>A0A4Z2D6G7</accession>
<protein>
    <submittedName>
        <fullName evidence="1">Uncharacterized protein</fullName>
    </submittedName>
</protein>
<reference evidence="1 2" key="1">
    <citation type="submission" date="2019-03" db="EMBL/GenBank/DDBJ databases">
        <title>An improved genome assembly of the fluke Schistosoma japonicum.</title>
        <authorList>
            <person name="Hu W."/>
            <person name="Luo F."/>
            <person name="Yin M."/>
            <person name="Mo X."/>
            <person name="Sun C."/>
            <person name="Wu Q."/>
            <person name="Zhu B."/>
            <person name="Xiang M."/>
            <person name="Wang J."/>
            <person name="Wang Y."/>
            <person name="Zhang T."/>
            <person name="Xu B."/>
            <person name="Zheng H."/>
            <person name="Feng Z."/>
        </authorList>
    </citation>
    <scope>NUCLEOTIDE SEQUENCE [LARGE SCALE GENOMIC DNA]</scope>
    <source>
        <strain evidence="1">HuSjv2</strain>
        <tissue evidence="1">Worms</tissue>
    </source>
</reference>
<organism evidence="1 2">
    <name type="scientific">Schistosoma japonicum</name>
    <name type="common">Blood fluke</name>
    <dbReference type="NCBI Taxonomy" id="6182"/>
    <lineage>
        <taxon>Eukaryota</taxon>
        <taxon>Metazoa</taxon>
        <taxon>Spiralia</taxon>
        <taxon>Lophotrochozoa</taxon>
        <taxon>Platyhelminthes</taxon>
        <taxon>Trematoda</taxon>
        <taxon>Digenea</taxon>
        <taxon>Strigeidida</taxon>
        <taxon>Schistosomatoidea</taxon>
        <taxon>Schistosomatidae</taxon>
        <taxon>Schistosoma</taxon>
    </lineage>
</organism>
<proteinExistence type="predicted"/>
<name>A0A4Z2D6G7_SCHJA</name>
<evidence type="ECO:0000313" key="1">
    <source>
        <dbReference type="EMBL" id="TNN12073.1"/>
    </source>
</evidence>
<dbReference type="EMBL" id="SKCS01000267">
    <property type="protein sequence ID" value="TNN12073.1"/>
    <property type="molecule type" value="Genomic_DNA"/>
</dbReference>
<evidence type="ECO:0000313" key="2">
    <source>
        <dbReference type="Proteomes" id="UP000311919"/>
    </source>
</evidence>
<keyword evidence="2" id="KW-1185">Reference proteome</keyword>
<sequence length="137" mass="16082">SRSSQDYQERLKYLILSNNVYLKANEISTEESQRSVKELAERAVQDLDIPNEAMTAIVDCYTQVGKKIAEDRMPNETQSNETEASCARLETPFKYDFKLIKRKILSLEERSYYKLYYLFIIQLLAKNNITRPIEFLP</sequence>
<dbReference type="AlphaFoldDB" id="A0A4Z2D6G7"/>